<feature type="transmembrane region" description="Helical" evidence="7">
    <location>
        <begin position="215"/>
        <end position="233"/>
    </location>
</feature>
<evidence type="ECO:0000256" key="3">
    <source>
        <dbReference type="ARBA" id="ARBA00022748"/>
    </source>
</evidence>
<evidence type="ECO:0000256" key="4">
    <source>
        <dbReference type="ARBA" id="ARBA00022989"/>
    </source>
</evidence>
<dbReference type="RefSeq" id="WP_275116630.1">
    <property type="nucleotide sequence ID" value="NZ_JAOTPO010000001.1"/>
</dbReference>
<keyword evidence="3" id="KW-0201">Cytochrome c-type biogenesis</keyword>
<evidence type="ECO:0000256" key="1">
    <source>
        <dbReference type="ARBA" id="ARBA00004141"/>
    </source>
</evidence>
<accession>A0ABT5V9P2</accession>
<evidence type="ECO:0000256" key="5">
    <source>
        <dbReference type="ARBA" id="ARBA00023136"/>
    </source>
</evidence>
<reference evidence="9" key="1">
    <citation type="submission" date="2024-05" db="EMBL/GenBank/DDBJ databases">
        <title>Alkalihalobacillus sp. strain MEB203 novel alkaliphilic bacterium from Lonar Lake, India.</title>
        <authorList>
            <person name="Joshi A."/>
            <person name="Thite S."/>
            <person name="Mengade P."/>
        </authorList>
    </citation>
    <scope>NUCLEOTIDE SEQUENCE</scope>
    <source>
        <strain evidence="9">MEB 203</strain>
    </source>
</reference>
<protein>
    <submittedName>
        <fullName evidence="9">Cytochrome c biogenesis protein ResB</fullName>
    </submittedName>
</protein>
<keyword evidence="10" id="KW-1185">Reference proteome</keyword>
<dbReference type="PANTHER" id="PTHR31566">
    <property type="entry name" value="CYTOCHROME C BIOGENESIS PROTEIN CCS1, CHLOROPLASTIC"/>
    <property type="match status" value="1"/>
</dbReference>
<evidence type="ECO:0000256" key="7">
    <source>
        <dbReference type="SAM" id="Phobius"/>
    </source>
</evidence>
<comment type="caution">
    <text evidence="9">The sequence shown here is derived from an EMBL/GenBank/DDBJ whole genome shotgun (WGS) entry which is preliminary data.</text>
</comment>
<dbReference type="Proteomes" id="UP001148125">
    <property type="component" value="Unassembled WGS sequence"/>
</dbReference>
<dbReference type="InterPro" id="IPR023494">
    <property type="entry name" value="Cyt_c_bgen_Ccs1/CcsB/ResB"/>
</dbReference>
<evidence type="ECO:0000256" key="6">
    <source>
        <dbReference type="SAM" id="MobiDB-lite"/>
    </source>
</evidence>
<dbReference type="PANTHER" id="PTHR31566:SF0">
    <property type="entry name" value="CYTOCHROME C BIOGENESIS PROTEIN CCS1, CHLOROPLASTIC"/>
    <property type="match status" value="1"/>
</dbReference>
<dbReference type="Pfam" id="PF05140">
    <property type="entry name" value="ResB"/>
    <property type="match status" value="2"/>
</dbReference>
<evidence type="ECO:0000313" key="10">
    <source>
        <dbReference type="Proteomes" id="UP001148125"/>
    </source>
</evidence>
<feature type="domain" description="ResB-like" evidence="8">
    <location>
        <begin position="441"/>
        <end position="518"/>
    </location>
</feature>
<organism evidence="9 10">
    <name type="scientific">Alkalihalobacterium chitinilyticum</name>
    <dbReference type="NCBI Taxonomy" id="2980103"/>
    <lineage>
        <taxon>Bacteria</taxon>
        <taxon>Bacillati</taxon>
        <taxon>Bacillota</taxon>
        <taxon>Bacilli</taxon>
        <taxon>Bacillales</taxon>
        <taxon>Bacillaceae</taxon>
        <taxon>Alkalihalobacterium</taxon>
    </lineage>
</organism>
<name>A0ABT5V9P2_9BACI</name>
<evidence type="ECO:0000313" key="9">
    <source>
        <dbReference type="EMBL" id="MDE5412005.1"/>
    </source>
</evidence>
<dbReference type="EMBL" id="JAOTPO010000001">
    <property type="protein sequence ID" value="MDE5412005.1"/>
    <property type="molecule type" value="Genomic_DNA"/>
</dbReference>
<feature type="transmembrane region" description="Helical" evidence="7">
    <location>
        <begin position="123"/>
        <end position="145"/>
    </location>
</feature>
<feature type="transmembrane region" description="Helical" evidence="7">
    <location>
        <begin position="66"/>
        <end position="84"/>
    </location>
</feature>
<feature type="region of interest" description="Disordered" evidence="6">
    <location>
        <begin position="530"/>
        <end position="552"/>
    </location>
</feature>
<gene>
    <name evidence="9" type="ORF">N7Z68_01230</name>
</gene>
<keyword evidence="5 7" id="KW-0472">Membrane</keyword>
<feature type="domain" description="ResB-like" evidence="8">
    <location>
        <begin position="64"/>
        <end position="424"/>
    </location>
</feature>
<comment type="subcellular location">
    <subcellularLocation>
        <location evidence="1">Membrane</location>
        <topology evidence="1">Multi-pass membrane protein</topology>
    </subcellularLocation>
</comment>
<sequence length="552" mass="63531">MSKEIKCECGHVNPFGTEICESCGKPLEAEKTELLNMRYEGVARRSQTYNKTIIDKIWNFFSSVKVGIWIIVITLVASSIGTIFPQEMYIPPRVNPARFYAEEYGFLGQLYYQLGFHDLYGSWWYMLLIAALGVSLTIASLDRVVPLYRALKTQRVTRHENFLKRQRIFGTSKVSNDDAAITKVKENLEKRKYNVTEENGNLVGEKGRFSRWGPYVNHIGIIIFLIGCMLRYFPGMYIDDFVWIREGEIEVIPGTNQEYYLKNEKFIVELYDEDDEVFGEAIRNSGATVVKTYQTNAVLFKREETDTIGADAELVEVDRHEILVNQPFKFDGFALYQVDYKLHELNEMSFNMLRKGAEEPIGGFSVNLFDPQAEYDLGDGYKVKVRHYFPDYFLNDQGQPASQSRIPNNPAFIFEMVSPEHPDGEVSFLAIGQNLEPFGENDYQLRFDGVETKNVTALTVRKDYTLGILIVGGLIFMIGLIQGSYWVHRRIWFQRINGEIWIAGHTNKNWNSLKDEVDRMIEGTELSSPVDQVALKEDEKQPKEEVQDGSFK</sequence>
<evidence type="ECO:0000256" key="2">
    <source>
        <dbReference type="ARBA" id="ARBA00022692"/>
    </source>
</evidence>
<keyword evidence="4 7" id="KW-1133">Transmembrane helix</keyword>
<proteinExistence type="predicted"/>
<keyword evidence="2 7" id="KW-0812">Transmembrane</keyword>
<feature type="transmembrane region" description="Helical" evidence="7">
    <location>
        <begin position="464"/>
        <end position="487"/>
    </location>
</feature>
<feature type="compositionally biased region" description="Basic and acidic residues" evidence="6">
    <location>
        <begin position="534"/>
        <end position="552"/>
    </location>
</feature>
<evidence type="ECO:0000259" key="8">
    <source>
        <dbReference type="Pfam" id="PF05140"/>
    </source>
</evidence>
<dbReference type="InterPro" id="IPR007816">
    <property type="entry name" value="ResB-like_domain"/>
</dbReference>